<dbReference type="InterPro" id="IPR036291">
    <property type="entry name" value="NAD(P)-bd_dom_sf"/>
</dbReference>
<dbReference type="PRINTS" id="PR00081">
    <property type="entry name" value="GDHRDH"/>
</dbReference>
<dbReference type="PRINTS" id="PR00080">
    <property type="entry name" value="SDRFAMILY"/>
</dbReference>
<feature type="domain" description="Ketoreductase" evidence="4">
    <location>
        <begin position="4"/>
        <end position="180"/>
    </location>
</feature>
<dbReference type="PANTHER" id="PTHR43976">
    <property type="entry name" value="SHORT CHAIN DEHYDROGENASE"/>
    <property type="match status" value="1"/>
</dbReference>
<gene>
    <name evidence="5" type="ORF">ACFSYJ_44405</name>
</gene>
<dbReference type="Gene3D" id="3.40.50.720">
    <property type="entry name" value="NAD(P)-binding Rossmann-like Domain"/>
    <property type="match status" value="1"/>
</dbReference>
<dbReference type="PANTHER" id="PTHR43976:SF16">
    <property type="entry name" value="SHORT-CHAIN DEHYDROGENASE_REDUCTASE FAMILY PROTEIN"/>
    <property type="match status" value="1"/>
</dbReference>
<dbReference type="InterPro" id="IPR020904">
    <property type="entry name" value="Sc_DH/Rdtase_CS"/>
</dbReference>
<dbReference type="Proteomes" id="UP001597419">
    <property type="component" value="Unassembled WGS sequence"/>
</dbReference>
<dbReference type="SUPFAM" id="SSF51735">
    <property type="entry name" value="NAD(P)-binding Rossmann-fold domains"/>
    <property type="match status" value="1"/>
</dbReference>
<evidence type="ECO:0000256" key="2">
    <source>
        <dbReference type="ARBA" id="ARBA00023002"/>
    </source>
</evidence>
<reference evidence="6" key="1">
    <citation type="journal article" date="2019" name="Int. J. Syst. Evol. Microbiol.">
        <title>The Global Catalogue of Microorganisms (GCM) 10K type strain sequencing project: providing services to taxonomists for standard genome sequencing and annotation.</title>
        <authorList>
            <consortium name="The Broad Institute Genomics Platform"/>
            <consortium name="The Broad Institute Genome Sequencing Center for Infectious Disease"/>
            <person name="Wu L."/>
            <person name="Ma J."/>
        </authorList>
    </citation>
    <scope>NUCLEOTIDE SEQUENCE [LARGE SCALE GENOMIC DNA]</scope>
    <source>
        <strain evidence="6">CGMCC 4.7643</strain>
    </source>
</reference>
<organism evidence="5 6">
    <name type="scientific">Amycolatopsis samaneae</name>
    <dbReference type="NCBI Taxonomy" id="664691"/>
    <lineage>
        <taxon>Bacteria</taxon>
        <taxon>Bacillati</taxon>
        <taxon>Actinomycetota</taxon>
        <taxon>Actinomycetes</taxon>
        <taxon>Pseudonocardiales</taxon>
        <taxon>Pseudonocardiaceae</taxon>
        <taxon>Amycolatopsis</taxon>
    </lineage>
</organism>
<evidence type="ECO:0000313" key="5">
    <source>
        <dbReference type="EMBL" id="MFD2465716.1"/>
    </source>
</evidence>
<name>A0ABW5GXR3_9PSEU</name>
<dbReference type="PROSITE" id="PS00061">
    <property type="entry name" value="ADH_SHORT"/>
    <property type="match status" value="1"/>
</dbReference>
<dbReference type="EMBL" id="JBHUKU010000036">
    <property type="protein sequence ID" value="MFD2465716.1"/>
    <property type="molecule type" value="Genomic_DNA"/>
</dbReference>
<evidence type="ECO:0000256" key="1">
    <source>
        <dbReference type="ARBA" id="ARBA00006484"/>
    </source>
</evidence>
<dbReference type="InterPro" id="IPR057326">
    <property type="entry name" value="KR_dom"/>
</dbReference>
<keyword evidence="6" id="KW-1185">Reference proteome</keyword>
<dbReference type="RefSeq" id="WP_345408539.1">
    <property type="nucleotide sequence ID" value="NZ_BAABHG010000029.1"/>
</dbReference>
<dbReference type="InterPro" id="IPR002347">
    <property type="entry name" value="SDR_fam"/>
</dbReference>
<evidence type="ECO:0000259" key="4">
    <source>
        <dbReference type="SMART" id="SM00822"/>
    </source>
</evidence>
<keyword evidence="2" id="KW-0560">Oxidoreductase</keyword>
<comment type="similarity">
    <text evidence="1 3">Belongs to the short-chain dehydrogenases/reductases (SDR) family.</text>
</comment>
<comment type="caution">
    <text evidence="5">The sequence shown here is derived from an EMBL/GenBank/DDBJ whole genome shotgun (WGS) entry which is preliminary data.</text>
</comment>
<sequence length="271" mass="28973">MTSQVWFVTGAGRGFGRLVTERALAAGHRVVGTARNPAALEDLLARHGDALVALPLDVTDRAAVFAAVETAAKAFGRIDVVLNNAGQGLMGAVEELTEAAVRELMDVNFFGALWVTQAVTPVLRTQKSGRLLQMSSVGGVLGVPTMGAYAASKWALEGLSEALAGELAPFGVHVTLVEPRTYATGFLRQSMKIAEPRPEYRPVRAALARAYAGDRPGDPARVAEALLALAAVAEPPLRVLLGDGDYDVVLDAYRKRVEEWERWERISRDAG</sequence>
<dbReference type="SMART" id="SM00822">
    <property type="entry name" value="PKS_KR"/>
    <property type="match status" value="1"/>
</dbReference>
<accession>A0ABW5GXR3</accession>
<dbReference type="Pfam" id="PF00106">
    <property type="entry name" value="adh_short"/>
    <property type="match status" value="1"/>
</dbReference>
<protein>
    <submittedName>
        <fullName evidence="5">SDR family NAD(P)-dependent oxidoreductase</fullName>
    </submittedName>
</protein>
<dbReference type="NCBIfam" id="NF006114">
    <property type="entry name" value="PRK08263.1"/>
    <property type="match status" value="1"/>
</dbReference>
<evidence type="ECO:0000313" key="6">
    <source>
        <dbReference type="Proteomes" id="UP001597419"/>
    </source>
</evidence>
<dbReference type="InterPro" id="IPR051911">
    <property type="entry name" value="SDR_oxidoreductase"/>
</dbReference>
<evidence type="ECO:0000256" key="3">
    <source>
        <dbReference type="RuleBase" id="RU000363"/>
    </source>
</evidence>
<dbReference type="CDD" id="cd05374">
    <property type="entry name" value="17beta-HSD-like_SDR_c"/>
    <property type="match status" value="1"/>
</dbReference>
<proteinExistence type="inferred from homology"/>